<dbReference type="EMBL" id="LAZR01004851">
    <property type="protein sequence ID" value="KKN05024.1"/>
    <property type="molecule type" value="Genomic_DNA"/>
</dbReference>
<evidence type="ECO:0000313" key="1">
    <source>
        <dbReference type="EMBL" id="KKN05024.1"/>
    </source>
</evidence>
<reference evidence="1" key="1">
    <citation type="journal article" date="2015" name="Nature">
        <title>Complex archaea that bridge the gap between prokaryotes and eukaryotes.</title>
        <authorList>
            <person name="Spang A."/>
            <person name="Saw J.H."/>
            <person name="Jorgensen S.L."/>
            <person name="Zaremba-Niedzwiedzka K."/>
            <person name="Martijn J."/>
            <person name="Lind A.E."/>
            <person name="van Eijk R."/>
            <person name="Schleper C."/>
            <person name="Guy L."/>
            <person name="Ettema T.J."/>
        </authorList>
    </citation>
    <scope>NUCLEOTIDE SEQUENCE</scope>
</reference>
<organism evidence="1">
    <name type="scientific">marine sediment metagenome</name>
    <dbReference type="NCBI Taxonomy" id="412755"/>
    <lineage>
        <taxon>unclassified sequences</taxon>
        <taxon>metagenomes</taxon>
        <taxon>ecological metagenomes</taxon>
    </lineage>
</organism>
<gene>
    <name evidence="1" type="ORF">LCGC14_1091340</name>
</gene>
<sequence>MRLYKLELGGLDETLEIVLDLDEIESLHPVEVKGITYTVINTKSKSLWVVKKSLNEMVRIWMETS</sequence>
<accession>A0A0F9MGJ2</accession>
<comment type="caution">
    <text evidence="1">The sequence shown here is derived from an EMBL/GenBank/DDBJ whole genome shotgun (WGS) entry which is preliminary data.</text>
</comment>
<protein>
    <submittedName>
        <fullName evidence="1">Uncharacterized protein</fullName>
    </submittedName>
</protein>
<proteinExistence type="predicted"/>
<name>A0A0F9MGJ2_9ZZZZ</name>
<dbReference type="AlphaFoldDB" id="A0A0F9MGJ2"/>